<proteinExistence type="predicted"/>
<organism evidence="2 3">
    <name type="scientific">Phialemonium atrogriseum</name>
    <dbReference type="NCBI Taxonomy" id="1093897"/>
    <lineage>
        <taxon>Eukaryota</taxon>
        <taxon>Fungi</taxon>
        <taxon>Dikarya</taxon>
        <taxon>Ascomycota</taxon>
        <taxon>Pezizomycotina</taxon>
        <taxon>Sordariomycetes</taxon>
        <taxon>Sordariomycetidae</taxon>
        <taxon>Cephalothecales</taxon>
        <taxon>Cephalothecaceae</taxon>
        <taxon>Phialemonium</taxon>
    </lineage>
</organism>
<name>A0AAJ0FKB6_9PEZI</name>
<feature type="compositionally biased region" description="Acidic residues" evidence="1">
    <location>
        <begin position="321"/>
        <end position="332"/>
    </location>
</feature>
<evidence type="ECO:0008006" key="4">
    <source>
        <dbReference type="Google" id="ProtNLM"/>
    </source>
</evidence>
<evidence type="ECO:0000256" key="1">
    <source>
        <dbReference type="SAM" id="MobiDB-lite"/>
    </source>
</evidence>
<evidence type="ECO:0000313" key="2">
    <source>
        <dbReference type="EMBL" id="KAK1766243.1"/>
    </source>
</evidence>
<dbReference type="PANTHER" id="PTHR28043:SF1">
    <property type="entry name" value="INCREASED RECOMBINATION CENTERS PROTEIN 6"/>
    <property type="match status" value="1"/>
</dbReference>
<gene>
    <name evidence="2" type="ORF">QBC33DRAFT_114430</name>
</gene>
<dbReference type="EMBL" id="MU839012">
    <property type="protein sequence ID" value="KAK1766243.1"/>
    <property type="molecule type" value="Genomic_DNA"/>
</dbReference>
<dbReference type="Proteomes" id="UP001244011">
    <property type="component" value="Unassembled WGS sequence"/>
</dbReference>
<dbReference type="GO" id="GO:0016192">
    <property type="term" value="P:vesicle-mediated transport"/>
    <property type="evidence" value="ECO:0007669"/>
    <property type="project" value="InterPro"/>
</dbReference>
<dbReference type="Gene3D" id="3.40.50.11960">
    <property type="match status" value="1"/>
</dbReference>
<feature type="region of interest" description="Disordered" evidence="1">
    <location>
        <begin position="224"/>
        <end position="333"/>
    </location>
</feature>
<sequence length="374" mass="40297">MEISNPRRILAVSLADSSHHLSDVIRDLTGTTPSPATPDATLAGTTHQLDLSTAYYRASVPVWLDLVGLGVCDGKDGKEEEGEEEEWATSFLSPEAREVLSALGAVVVVFPIASAPASAATGAQGQEQERRQRGLVRQVGRVVREGLGGWEWDGVGLGVAVGEVGEGEEVLDRWEDACAEWGLEFVHVPAAGGVGGEERRNEYGEKMGISRVLEALQANDWSQAEFDEEEEANDAGGGESSHVRAPKGGTDQGKGDDGAGDDDDDNDEFDPESLDFGFDREDFAGLRKAIWSAQRRDDDDDDDEFMDRTGMAPKGTAQDDRGEDGDEALGEDDVQKLEGMMQKLLAVRDMSAGLPEGQRKRMAKQAVTEVMKDL</sequence>
<reference evidence="2" key="1">
    <citation type="submission" date="2023-06" db="EMBL/GenBank/DDBJ databases">
        <title>Genome-scale phylogeny and comparative genomics of the fungal order Sordariales.</title>
        <authorList>
            <consortium name="Lawrence Berkeley National Laboratory"/>
            <person name="Hensen N."/>
            <person name="Bonometti L."/>
            <person name="Westerberg I."/>
            <person name="Brannstrom I.O."/>
            <person name="Guillou S."/>
            <person name="Cros-Aarteil S."/>
            <person name="Calhoun S."/>
            <person name="Haridas S."/>
            <person name="Kuo A."/>
            <person name="Mondo S."/>
            <person name="Pangilinan J."/>
            <person name="Riley R."/>
            <person name="Labutti K."/>
            <person name="Andreopoulos B."/>
            <person name="Lipzen A."/>
            <person name="Chen C."/>
            <person name="Yanf M."/>
            <person name="Daum C."/>
            <person name="Ng V."/>
            <person name="Clum A."/>
            <person name="Steindorff A."/>
            <person name="Ohm R."/>
            <person name="Martin F."/>
            <person name="Silar P."/>
            <person name="Natvig D."/>
            <person name="Lalanne C."/>
            <person name="Gautier V."/>
            <person name="Ament-Velasquez S.L."/>
            <person name="Kruys A."/>
            <person name="Hutchinson M.I."/>
            <person name="Powell A.J."/>
            <person name="Barry K."/>
            <person name="Miller A.N."/>
            <person name="Grigoriev I.V."/>
            <person name="Debuchy R."/>
            <person name="Gladieux P."/>
            <person name="Thoren M.H."/>
            <person name="Johannesson H."/>
        </authorList>
    </citation>
    <scope>NUCLEOTIDE SEQUENCE</scope>
    <source>
        <strain evidence="2">8032-3</strain>
    </source>
</reference>
<protein>
    <recommendedName>
        <fullName evidence="4">Alpha and gamma adaptin binding protein p34</fullName>
    </recommendedName>
</protein>
<comment type="caution">
    <text evidence="2">The sequence shown here is derived from an EMBL/GenBank/DDBJ whole genome shotgun (WGS) entry which is preliminary data.</text>
</comment>
<feature type="compositionally biased region" description="Acidic residues" evidence="1">
    <location>
        <begin position="258"/>
        <end position="273"/>
    </location>
</feature>
<dbReference type="Pfam" id="PF10199">
    <property type="entry name" value="Adaptin_binding"/>
    <property type="match status" value="1"/>
</dbReference>
<dbReference type="GeneID" id="85305118"/>
<keyword evidence="3" id="KW-1185">Reference proteome</keyword>
<dbReference type="InterPro" id="IPR034627">
    <property type="entry name" value="Irc6"/>
</dbReference>
<dbReference type="RefSeq" id="XP_060282456.1">
    <property type="nucleotide sequence ID" value="XM_060421931.1"/>
</dbReference>
<dbReference type="GO" id="GO:0030674">
    <property type="term" value="F:protein-macromolecule adaptor activity"/>
    <property type="evidence" value="ECO:0007669"/>
    <property type="project" value="TreeGrafter"/>
</dbReference>
<dbReference type="AlphaFoldDB" id="A0AAJ0FKB6"/>
<accession>A0AAJ0FKB6</accession>
<dbReference type="PANTHER" id="PTHR28043">
    <property type="entry name" value="INCREASED RECOMBINATION CENTERS PROTEIN 6"/>
    <property type="match status" value="1"/>
</dbReference>
<evidence type="ECO:0000313" key="3">
    <source>
        <dbReference type="Proteomes" id="UP001244011"/>
    </source>
</evidence>